<dbReference type="RefSeq" id="WP_091695593.1">
    <property type="nucleotide sequence ID" value="NZ_FPBF01000005.1"/>
</dbReference>
<gene>
    <name evidence="1" type="ORF">SAMN04489724_3353</name>
</gene>
<organism evidence="1 2">
    <name type="scientific">Algoriphagus locisalis</name>
    <dbReference type="NCBI Taxonomy" id="305507"/>
    <lineage>
        <taxon>Bacteria</taxon>
        <taxon>Pseudomonadati</taxon>
        <taxon>Bacteroidota</taxon>
        <taxon>Cytophagia</taxon>
        <taxon>Cytophagales</taxon>
        <taxon>Cyclobacteriaceae</taxon>
        <taxon>Algoriphagus</taxon>
    </lineage>
</organism>
<reference evidence="2" key="1">
    <citation type="submission" date="2016-10" db="EMBL/GenBank/DDBJ databases">
        <authorList>
            <person name="Varghese N."/>
            <person name="Submissions S."/>
        </authorList>
    </citation>
    <scope>NUCLEOTIDE SEQUENCE [LARGE SCALE GENOMIC DNA]</scope>
    <source>
        <strain evidence="2">DSM 23445</strain>
    </source>
</reference>
<evidence type="ECO:0000313" key="2">
    <source>
        <dbReference type="Proteomes" id="UP000199673"/>
    </source>
</evidence>
<dbReference type="STRING" id="305507.SAMN04489724_3353"/>
<protein>
    <recommendedName>
        <fullName evidence="3">DUF5675 domain-containing protein</fullName>
    </recommendedName>
</protein>
<dbReference type="OrthoDB" id="824623at2"/>
<sequence>MRLVLHRKYKATVTLGRLFLGQKQLCFTREPPKACFDTGKTCLEEGVYELEHGLGLCLHRPKSAIIEGLNRLGSCLHEPISCMEEGVYELEAIHSEAKGWEVGVEEKGKISSYPGDEKLESYSIYPVTSYRADGTPLFTKLAFLQLMERLELEWERGEVVELQIVSEGIPYLLESCLEQSYS</sequence>
<accession>A0A1I7CR99</accession>
<dbReference type="EMBL" id="FPBF01000005">
    <property type="protein sequence ID" value="SFU01987.1"/>
    <property type="molecule type" value="Genomic_DNA"/>
</dbReference>
<name>A0A1I7CR99_9BACT</name>
<proteinExistence type="predicted"/>
<dbReference type="Proteomes" id="UP000199673">
    <property type="component" value="Unassembled WGS sequence"/>
</dbReference>
<evidence type="ECO:0008006" key="3">
    <source>
        <dbReference type="Google" id="ProtNLM"/>
    </source>
</evidence>
<keyword evidence="2" id="KW-1185">Reference proteome</keyword>
<dbReference type="AlphaFoldDB" id="A0A1I7CR99"/>
<evidence type="ECO:0000313" key="1">
    <source>
        <dbReference type="EMBL" id="SFU01987.1"/>
    </source>
</evidence>